<accession>A0A6H0SQ16</accession>
<dbReference type="Pfam" id="PF13302">
    <property type="entry name" value="Acetyltransf_3"/>
    <property type="match status" value="1"/>
</dbReference>
<dbReference type="InterPro" id="IPR051531">
    <property type="entry name" value="N-acetyltransferase"/>
</dbReference>
<dbReference type="PROSITE" id="PS51186">
    <property type="entry name" value="GNAT"/>
    <property type="match status" value="1"/>
</dbReference>
<dbReference type="InterPro" id="IPR000182">
    <property type="entry name" value="GNAT_dom"/>
</dbReference>
<dbReference type="Proteomes" id="UP000502331">
    <property type="component" value="Chromosome"/>
</dbReference>
<evidence type="ECO:0000313" key="2">
    <source>
        <dbReference type="EMBL" id="QIV88077.1"/>
    </source>
</evidence>
<keyword evidence="3" id="KW-1185">Reference proteome</keyword>
<keyword evidence="2" id="KW-0808">Transferase</keyword>
<name>A0A6H0SQ16_9MICC</name>
<dbReference type="SUPFAM" id="SSF55729">
    <property type="entry name" value="Acyl-CoA N-acyltransferases (Nat)"/>
    <property type="match status" value="1"/>
</dbReference>
<sequence>MSSSVQLRAIDGSDTDFIVGLSADERVTAFIGDGQPWSREYAIQRVDQAIDSNEISWFVVWRDGVRIGLFTATERAHATEIGYWLAPAMWGQGLAKVIVDQGLQHLQESGITDLMARVAPENIASLKVLERHGFIRQSHDAALVTLTRATPQA</sequence>
<proteinExistence type="predicted"/>
<dbReference type="EMBL" id="CP032549">
    <property type="protein sequence ID" value="QIV88077.1"/>
    <property type="molecule type" value="Genomic_DNA"/>
</dbReference>
<dbReference type="AlphaFoldDB" id="A0A6H0SQ16"/>
<dbReference type="InterPro" id="IPR016181">
    <property type="entry name" value="Acyl_CoA_acyltransferase"/>
</dbReference>
<dbReference type="GO" id="GO:0016747">
    <property type="term" value="F:acyltransferase activity, transferring groups other than amino-acyl groups"/>
    <property type="evidence" value="ECO:0007669"/>
    <property type="project" value="InterPro"/>
</dbReference>
<organism evidence="2 3">
    <name type="scientific">Glutamicibacter mishrai</name>
    <dbReference type="NCBI Taxonomy" id="1775880"/>
    <lineage>
        <taxon>Bacteria</taxon>
        <taxon>Bacillati</taxon>
        <taxon>Actinomycetota</taxon>
        <taxon>Actinomycetes</taxon>
        <taxon>Micrococcales</taxon>
        <taxon>Micrococcaceae</taxon>
        <taxon>Glutamicibacter</taxon>
    </lineage>
</organism>
<dbReference type="RefSeq" id="WP_281350600.1">
    <property type="nucleotide sequence ID" value="NZ_CP032549.1"/>
</dbReference>
<evidence type="ECO:0000313" key="3">
    <source>
        <dbReference type="Proteomes" id="UP000502331"/>
    </source>
</evidence>
<dbReference type="PANTHER" id="PTHR43792">
    <property type="entry name" value="GNAT FAMILY, PUTATIVE (AFU_ORTHOLOGUE AFUA_3G00765)-RELATED-RELATED"/>
    <property type="match status" value="1"/>
</dbReference>
<dbReference type="Gene3D" id="3.40.630.30">
    <property type="match status" value="1"/>
</dbReference>
<protein>
    <submittedName>
        <fullName evidence="2">N-acetyltransferase</fullName>
    </submittedName>
</protein>
<feature type="domain" description="N-acetyltransferase" evidence="1">
    <location>
        <begin position="5"/>
        <end position="151"/>
    </location>
</feature>
<evidence type="ECO:0000259" key="1">
    <source>
        <dbReference type="PROSITE" id="PS51186"/>
    </source>
</evidence>
<reference evidence="2 3" key="1">
    <citation type="submission" date="2018-09" db="EMBL/GenBank/DDBJ databases">
        <title>Glutamicibacter mishrai S5-52T (LMG 29155T = KCTC 39846T).</title>
        <authorList>
            <person name="Das S.K."/>
        </authorList>
    </citation>
    <scope>NUCLEOTIDE SEQUENCE [LARGE SCALE GENOMIC DNA]</scope>
    <source>
        <strain evidence="2 3">S5-52</strain>
    </source>
</reference>
<gene>
    <name evidence="2" type="ORF">D3791_13745</name>
</gene>